<dbReference type="PANTHER" id="PTHR13622">
    <property type="entry name" value="THIAMIN PYROPHOSPHOKINASE"/>
    <property type="match status" value="1"/>
</dbReference>
<keyword evidence="3" id="KW-1185">Reference proteome</keyword>
<dbReference type="Gene3D" id="3.90.79.10">
    <property type="entry name" value="Nucleoside Triphosphate Pyrophosphohydrolase"/>
    <property type="match status" value="1"/>
</dbReference>
<protein>
    <submittedName>
        <fullName evidence="2">NUDIX hydrolase domain-like protein</fullName>
    </submittedName>
</protein>
<dbReference type="InterPro" id="IPR000086">
    <property type="entry name" value="NUDIX_hydrolase_dom"/>
</dbReference>
<gene>
    <name evidence="2" type="ORF">B0T14DRAFT_525332</name>
</gene>
<name>A0AA40BXR1_9PEZI</name>
<evidence type="ECO:0000259" key="1">
    <source>
        <dbReference type="PROSITE" id="PS51462"/>
    </source>
</evidence>
<reference evidence="2" key="1">
    <citation type="submission" date="2023-06" db="EMBL/GenBank/DDBJ databases">
        <title>Genome-scale phylogeny and comparative genomics of the fungal order Sordariales.</title>
        <authorList>
            <consortium name="Lawrence Berkeley National Laboratory"/>
            <person name="Hensen N."/>
            <person name="Bonometti L."/>
            <person name="Westerberg I."/>
            <person name="Brannstrom I.O."/>
            <person name="Guillou S."/>
            <person name="Cros-Aarteil S."/>
            <person name="Calhoun S."/>
            <person name="Haridas S."/>
            <person name="Kuo A."/>
            <person name="Mondo S."/>
            <person name="Pangilinan J."/>
            <person name="Riley R."/>
            <person name="Labutti K."/>
            <person name="Andreopoulos B."/>
            <person name="Lipzen A."/>
            <person name="Chen C."/>
            <person name="Yanf M."/>
            <person name="Daum C."/>
            <person name="Ng V."/>
            <person name="Clum A."/>
            <person name="Steindorff A."/>
            <person name="Ohm R."/>
            <person name="Martin F."/>
            <person name="Silar P."/>
            <person name="Natvig D."/>
            <person name="Lalanne C."/>
            <person name="Gautier V."/>
            <person name="Ament-Velasquez S.L."/>
            <person name="Kruys A."/>
            <person name="Hutchinson M.I."/>
            <person name="Powell A.J."/>
            <person name="Barry K."/>
            <person name="Miller A.N."/>
            <person name="Grigoriev I.V."/>
            <person name="Debuchy R."/>
            <person name="Gladieux P."/>
            <person name="Thoren M.H."/>
            <person name="Johannesson H."/>
        </authorList>
    </citation>
    <scope>NUCLEOTIDE SEQUENCE</scope>
    <source>
        <strain evidence="2">CBS 606.72</strain>
    </source>
</reference>
<dbReference type="FunFam" id="3.90.79.10:FF:000019">
    <property type="entry name" value="Thiamin pyrophosphokinase, putative"/>
    <property type="match status" value="1"/>
</dbReference>
<feature type="domain" description="Nudix hydrolase" evidence="1">
    <location>
        <begin position="80"/>
        <end position="229"/>
    </location>
</feature>
<dbReference type="CDD" id="cd03676">
    <property type="entry name" value="NUDIX_Tnr3_like"/>
    <property type="match status" value="1"/>
</dbReference>
<dbReference type="Proteomes" id="UP001175000">
    <property type="component" value="Unassembled WGS sequence"/>
</dbReference>
<dbReference type="SUPFAM" id="SSF55811">
    <property type="entry name" value="Nudix"/>
    <property type="match status" value="1"/>
</dbReference>
<proteinExistence type="predicted"/>
<dbReference type="EMBL" id="JAULSU010000005">
    <property type="protein sequence ID" value="KAK0617510.1"/>
    <property type="molecule type" value="Genomic_DNA"/>
</dbReference>
<accession>A0AA40BXR1</accession>
<keyword evidence="2" id="KW-0378">Hydrolase</keyword>
<evidence type="ECO:0000313" key="2">
    <source>
        <dbReference type="EMBL" id="KAK0617510.1"/>
    </source>
</evidence>
<dbReference type="AlphaFoldDB" id="A0AA40BXR1"/>
<organism evidence="2 3">
    <name type="scientific">Immersiella caudata</name>
    <dbReference type="NCBI Taxonomy" id="314043"/>
    <lineage>
        <taxon>Eukaryota</taxon>
        <taxon>Fungi</taxon>
        <taxon>Dikarya</taxon>
        <taxon>Ascomycota</taxon>
        <taxon>Pezizomycotina</taxon>
        <taxon>Sordariomycetes</taxon>
        <taxon>Sordariomycetidae</taxon>
        <taxon>Sordariales</taxon>
        <taxon>Lasiosphaeriaceae</taxon>
        <taxon>Immersiella</taxon>
    </lineage>
</organism>
<dbReference type="PANTHER" id="PTHR13622:SF11">
    <property type="entry name" value="THIAMIN PYROPHOSPHOKINASE"/>
    <property type="match status" value="1"/>
</dbReference>
<comment type="caution">
    <text evidence="2">The sequence shown here is derived from an EMBL/GenBank/DDBJ whole genome shotgun (WGS) entry which is preliminary data.</text>
</comment>
<dbReference type="Pfam" id="PF00293">
    <property type="entry name" value="NUDIX"/>
    <property type="match status" value="1"/>
</dbReference>
<sequence length="266" mass="29169">MPWASSFRVDPSRKEIHLLKPAGRDDWPAACNEAIDDLLEVARSQGAFPLLGKKRDEKFAIVGAQFDIAIERSAISLFGIIGQGAHMTVYTRTAKGDYLFWIPRRSATKSTYPGMLDQAVAGGVAQGETPFECVVREAGEEAALPEEFVRQNAVACGTVTWFNVSDKRAGGEPGLMNPGVLFTYDLEVGHETAFGPTDDDIQSFHLMGITEVANALCQGEFKPSSAAVMIDFFIRHGIIKAEDEVHYAEIVSRMHRKLPFNTSIVC</sequence>
<dbReference type="InterPro" id="IPR015797">
    <property type="entry name" value="NUDIX_hydrolase-like_dom_sf"/>
</dbReference>
<dbReference type="GO" id="GO:0044715">
    <property type="term" value="F:8-oxo-dGDP phosphatase activity"/>
    <property type="evidence" value="ECO:0007669"/>
    <property type="project" value="TreeGrafter"/>
</dbReference>
<dbReference type="PROSITE" id="PS51462">
    <property type="entry name" value="NUDIX"/>
    <property type="match status" value="1"/>
</dbReference>
<evidence type="ECO:0000313" key="3">
    <source>
        <dbReference type="Proteomes" id="UP001175000"/>
    </source>
</evidence>